<organism evidence="1 2">
    <name type="scientific">Acetobacterium tundrae</name>
    <dbReference type="NCBI Taxonomy" id="132932"/>
    <lineage>
        <taxon>Bacteria</taxon>
        <taxon>Bacillati</taxon>
        <taxon>Bacillota</taxon>
        <taxon>Clostridia</taxon>
        <taxon>Eubacteriales</taxon>
        <taxon>Eubacteriaceae</taxon>
        <taxon>Acetobacterium</taxon>
    </lineage>
</organism>
<dbReference type="Proteomes" id="UP000653358">
    <property type="component" value="Unassembled WGS sequence"/>
</dbReference>
<sequence>MSKQKQILQLRLNGYSQRRITDTLKVSRNTVARVV</sequence>
<dbReference type="Gene3D" id="1.10.10.10">
    <property type="entry name" value="Winged helix-like DNA-binding domain superfamily/Winged helix DNA-binding domain"/>
    <property type="match status" value="1"/>
</dbReference>
<dbReference type="EMBL" id="WJBB01000038">
    <property type="protein sequence ID" value="MBC3798599.1"/>
    <property type="molecule type" value="Genomic_DNA"/>
</dbReference>
<comment type="caution">
    <text evidence="1">The sequence shown here is derived from an EMBL/GenBank/DDBJ whole genome shotgun (WGS) entry which is preliminary data.</text>
</comment>
<keyword evidence="2" id="KW-1185">Reference proteome</keyword>
<reference evidence="1 2" key="1">
    <citation type="journal article" date="2020" name="mSystems">
        <title>Defining Genomic and Predicted Metabolic Features of the Acetobacterium Genus.</title>
        <authorList>
            <person name="Ross D.E."/>
            <person name="Marshall C.W."/>
            <person name="Gulliver D."/>
            <person name="May H.D."/>
            <person name="Norman R.S."/>
        </authorList>
    </citation>
    <scope>NUCLEOTIDE SEQUENCE [LARGE SCALE GENOMIC DNA]</scope>
    <source>
        <strain evidence="1 2">DSM 9173</strain>
    </source>
</reference>
<evidence type="ECO:0000313" key="1">
    <source>
        <dbReference type="EMBL" id="MBC3798599.1"/>
    </source>
</evidence>
<name>A0ABR6WQ52_9FIRM</name>
<protein>
    <recommendedName>
        <fullName evidence="3">Helix-turn-helix domain-containing protein</fullName>
    </recommendedName>
</protein>
<accession>A0ABR6WQ52</accession>
<dbReference type="RefSeq" id="WP_148604009.1">
    <property type="nucleotide sequence ID" value="NZ_RXYB01000011.1"/>
</dbReference>
<dbReference type="InterPro" id="IPR036388">
    <property type="entry name" value="WH-like_DNA-bd_sf"/>
</dbReference>
<gene>
    <name evidence="1" type="ORF">GH807_16380</name>
</gene>
<proteinExistence type="predicted"/>
<evidence type="ECO:0008006" key="3">
    <source>
        <dbReference type="Google" id="ProtNLM"/>
    </source>
</evidence>
<evidence type="ECO:0000313" key="2">
    <source>
        <dbReference type="Proteomes" id="UP000653358"/>
    </source>
</evidence>
<dbReference type="Pfam" id="PF13384">
    <property type="entry name" value="HTH_23"/>
    <property type="match status" value="1"/>
</dbReference>